<dbReference type="PANTHER" id="PTHR38593:SF1">
    <property type="entry name" value="BLR2558 PROTEIN"/>
    <property type="match status" value="1"/>
</dbReference>
<dbReference type="PROSITE" id="PS51257">
    <property type="entry name" value="PROKAR_LIPOPROTEIN"/>
    <property type="match status" value="1"/>
</dbReference>
<dbReference type="OrthoDB" id="883203at2"/>
<dbReference type="AlphaFoldDB" id="A0A0X8X581"/>
<evidence type="ECO:0000313" key="1">
    <source>
        <dbReference type="EMBL" id="BAU55831.1"/>
    </source>
</evidence>
<keyword evidence="2" id="KW-1185">Reference proteome</keyword>
<dbReference type="KEGG" id="mgot:MgSA37_04023"/>
<dbReference type="InterPro" id="IPR012347">
    <property type="entry name" value="Ferritin-like"/>
</dbReference>
<dbReference type="Pfam" id="PF13628">
    <property type="entry name" value="DUF4142"/>
    <property type="match status" value="1"/>
</dbReference>
<dbReference type="PANTHER" id="PTHR38593">
    <property type="entry name" value="BLR2558 PROTEIN"/>
    <property type="match status" value="1"/>
</dbReference>
<sequence length="209" mass="22435">MKIFSKKYLTLPGTALLLLSMGCHSGQKDSSAIADSTNKAQIAATDSANKAQISSSDSSLKASKSLKEDASKFLVKNYESGIYEIQLSELAATNALDPDVKNLAINMVAAHKAINSRISAIAASANFLLPAALNADHQKSLRDLGKLTGADFDKKYINTIVSGHENAVSDYKDAYKNLSEGDTRTFAGETLPKIEDHLAMAKKVKDRIK</sequence>
<name>A0A0X8X581_9SPHI</name>
<dbReference type="Proteomes" id="UP000218263">
    <property type="component" value="Chromosome"/>
</dbReference>
<dbReference type="Gene3D" id="1.20.1260.10">
    <property type="match status" value="1"/>
</dbReference>
<evidence type="ECO:0000313" key="2">
    <source>
        <dbReference type="Proteomes" id="UP000218263"/>
    </source>
</evidence>
<dbReference type="RefSeq" id="WP_096354303.1">
    <property type="nucleotide sequence ID" value="NZ_AP017313.1"/>
</dbReference>
<gene>
    <name evidence="1" type="ORF">MgSA37_04023</name>
</gene>
<accession>A0A0X8X581</accession>
<organism evidence="1 2">
    <name type="scientific">Mucilaginibacter gotjawali</name>
    <dbReference type="NCBI Taxonomy" id="1550579"/>
    <lineage>
        <taxon>Bacteria</taxon>
        <taxon>Pseudomonadati</taxon>
        <taxon>Bacteroidota</taxon>
        <taxon>Sphingobacteriia</taxon>
        <taxon>Sphingobacteriales</taxon>
        <taxon>Sphingobacteriaceae</taxon>
        <taxon>Mucilaginibacter</taxon>
    </lineage>
</organism>
<protein>
    <submittedName>
        <fullName evidence="1">Uncharacterized protein</fullName>
    </submittedName>
</protein>
<dbReference type="EMBL" id="AP017313">
    <property type="protein sequence ID" value="BAU55831.1"/>
    <property type="molecule type" value="Genomic_DNA"/>
</dbReference>
<dbReference type="InterPro" id="IPR025419">
    <property type="entry name" value="DUF4142"/>
</dbReference>
<proteinExistence type="predicted"/>
<reference evidence="1 2" key="1">
    <citation type="submission" date="2015-12" db="EMBL/GenBank/DDBJ databases">
        <title>Genome sequence of Mucilaginibacter gotjawali.</title>
        <authorList>
            <person name="Lee J.S."/>
            <person name="Lee K.C."/>
            <person name="Kim K.K."/>
            <person name="Lee B.W."/>
        </authorList>
    </citation>
    <scope>NUCLEOTIDE SEQUENCE [LARGE SCALE GENOMIC DNA]</scope>
    <source>
        <strain evidence="1 2">SA3-7</strain>
    </source>
</reference>